<evidence type="ECO:0000313" key="1">
    <source>
        <dbReference type="EMBL" id="KAB1155308.1"/>
    </source>
</evidence>
<reference evidence="1 2" key="1">
    <citation type="submission" date="2019-09" db="EMBL/GenBank/DDBJ databases">
        <authorList>
            <person name="Cao W.R."/>
        </authorList>
    </citation>
    <scope>NUCLEOTIDE SEQUENCE [LARGE SCALE GENOMIC DNA]</scope>
    <source>
        <strain evidence="2">a4</strain>
    </source>
</reference>
<dbReference type="Proteomes" id="UP000467305">
    <property type="component" value="Unassembled WGS sequence"/>
</dbReference>
<name>A0A7J5ACW6_9FLAO</name>
<proteinExistence type="predicted"/>
<sequence length="263" mass="30869">MRHDFCKYANIAHRILNEKTQYKSNKQLISSLFKNTLSNNKLEQVKYRLTIIDSYYSTQMNKRLYGIEQIAEAISSFTDEELRNEITPFLNAPKTDTKLFKLLYSSYGINKEGNSSGKATSLLSKYIYFLNHYNFPIYDNLASESYPLLTGKRMKQNNYFENIIQLNEATNICDFEKLDNLLWLLGKLKKGSFSILMDIDKYQKITSIEKIQSQFNSIKNGNSKNKSRLKDNVIRDYIAQNYNDVDFFNSDEISFFDFVFNLK</sequence>
<comment type="caution">
    <text evidence="1">The sequence shown here is derived from an EMBL/GenBank/DDBJ whole genome shotgun (WGS) entry which is preliminary data.</text>
</comment>
<organism evidence="1 2">
    <name type="scientific">Tenacibaculum aiptasiae</name>
    <dbReference type="NCBI Taxonomy" id="426481"/>
    <lineage>
        <taxon>Bacteria</taxon>
        <taxon>Pseudomonadati</taxon>
        <taxon>Bacteroidota</taxon>
        <taxon>Flavobacteriia</taxon>
        <taxon>Flavobacteriales</taxon>
        <taxon>Flavobacteriaceae</taxon>
        <taxon>Tenacibaculum</taxon>
    </lineage>
</organism>
<gene>
    <name evidence="1" type="ORF">F7018_12605</name>
</gene>
<protein>
    <submittedName>
        <fullName evidence="1">Uncharacterized protein</fullName>
    </submittedName>
</protein>
<accession>A0A7J5ACW6</accession>
<dbReference type="EMBL" id="WAAU01000024">
    <property type="protein sequence ID" value="KAB1155308.1"/>
    <property type="molecule type" value="Genomic_DNA"/>
</dbReference>
<evidence type="ECO:0000313" key="2">
    <source>
        <dbReference type="Proteomes" id="UP000467305"/>
    </source>
</evidence>
<dbReference type="RefSeq" id="WP_150900417.1">
    <property type="nucleotide sequence ID" value="NZ_WAAU01000024.1"/>
</dbReference>
<dbReference type="OrthoDB" id="1428427at2"/>
<keyword evidence="2" id="KW-1185">Reference proteome</keyword>
<dbReference type="AlphaFoldDB" id="A0A7J5ACW6"/>